<feature type="domain" description="Zn(2)-C6 fungal-type" evidence="7">
    <location>
        <begin position="121"/>
        <end position="153"/>
    </location>
</feature>
<evidence type="ECO:0000256" key="5">
    <source>
        <dbReference type="ARBA" id="ARBA00023242"/>
    </source>
</evidence>
<dbReference type="GO" id="GO:0005634">
    <property type="term" value="C:nucleus"/>
    <property type="evidence" value="ECO:0007669"/>
    <property type="project" value="UniProtKB-SubCell"/>
</dbReference>
<evidence type="ECO:0000256" key="6">
    <source>
        <dbReference type="SAM" id="MobiDB-lite"/>
    </source>
</evidence>
<dbReference type="Gene3D" id="4.10.240.10">
    <property type="entry name" value="Zn(2)-C6 fungal-type DNA-binding domain"/>
    <property type="match status" value="1"/>
</dbReference>
<dbReference type="SMART" id="SM00066">
    <property type="entry name" value="GAL4"/>
    <property type="match status" value="1"/>
</dbReference>
<dbReference type="GO" id="GO:0000976">
    <property type="term" value="F:transcription cis-regulatory region binding"/>
    <property type="evidence" value="ECO:0007669"/>
    <property type="project" value="TreeGrafter"/>
</dbReference>
<evidence type="ECO:0000256" key="2">
    <source>
        <dbReference type="ARBA" id="ARBA00023015"/>
    </source>
</evidence>
<evidence type="ECO:0000256" key="4">
    <source>
        <dbReference type="ARBA" id="ARBA00023163"/>
    </source>
</evidence>
<accession>A0AAD9S780</accession>
<dbReference type="PROSITE" id="PS00463">
    <property type="entry name" value="ZN2_CY6_FUNGAL_1"/>
    <property type="match status" value="1"/>
</dbReference>
<organism evidence="8 9">
    <name type="scientific">Phomopsis amygdali</name>
    <name type="common">Fusicoccum amygdali</name>
    <dbReference type="NCBI Taxonomy" id="1214568"/>
    <lineage>
        <taxon>Eukaryota</taxon>
        <taxon>Fungi</taxon>
        <taxon>Dikarya</taxon>
        <taxon>Ascomycota</taxon>
        <taxon>Pezizomycotina</taxon>
        <taxon>Sordariomycetes</taxon>
        <taxon>Sordariomycetidae</taxon>
        <taxon>Diaporthales</taxon>
        <taxon>Diaporthaceae</taxon>
        <taxon>Diaporthe</taxon>
    </lineage>
</organism>
<keyword evidence="3" id="KW-0238">DNA-binding</keyword>
<evidence type="ECO:0000256" key="1">
    <source>
        <dbReference type="ARBA" id="ARBA00004123"/>
    </source>
</evidence>
<evidence type="ECO:0000313" key="8">
    <source>
        <dbReference type="EMBL" id="KAK2601112.1"/>
    </source>
</evidence>
<reference evidence="8" key="1">
    <citation type="submission" date="2023-06" db="EMBL/GenBank/DDBJ databases">
        <authorList>
            <person name="Noh H."/>
        </authorList>
    </citation>
    <scope>NUCLEOTIDE SEQUENCE</scope>
    <source>
        <strain evidence="8">DUCC20226</strain>
    </source>
</reference>
<dbReference type="PANTHER" id="PTHR31845:SF39">
    <property type="entry name" value="TRANSCRIPTION FACTOR PBCR-RELATED"/>
    <property type="match status" value="1"/>
</dbReference>
<dbReference type="AlphaFoldDB" id="A0AAD9S780"/>
<keyword evidence="5" id="KW-0539">Nucleus</keyword>
<dbReference type="InterPro" id="IPR001138">
    <property type="entry name" value="Zn2Cys6_DnaBD"/>
</dbReference>
<dbReference type="InterPro" id="IPR051089">
    <property type="entry name" value="prtT"/>
</dbReference>
<keyword evidence="4" id="KW-0804">Transcription</keyword>
<feature type="region of interest" description="Disordered" evidence="6">
    <location>
        <begin position="226"/>
        <end position="252"/>
    </location>
</feature>
<gene>
    <name evidence="8" type="ORF">N8I77_010584</name>
</gene>
<dbReference type="CDD" id="cd00067">
    <property type="entry name" value="GAL4"/>
    <property type="match status" value="1"/>
</dbReference>
<evidence type="ECO:0000256" key="3">
    <source>
        <dbReference type="ARBA" id="ARBA00023125"/>
    </source>
</evidence>
<comment type="caution">
    <text evidence="8">The sequence shown here is derived from an EMBL/GenBank/DDBJ whole genome shotgun (WGS) entry which is preliminary data.</text>
</comment>
<keyword evidence="9" id="KW-1185">Reference proteome</keyword>
<keyword evidence="2" id="KW-0805">Transcription regulation</keyword>
<protein>
    <recommendedName>
        <fullName evidence="7">Zn(2)-C6 fungal-type domain-containing protein</fullName>
    </recommendedName>
</protein>
<feature type="compositionally biased region" description="Basic residues" evidence="6">
    <location>
        <begin position="156"/>
        <end position="165"/>
    </location>
</feature>
<dbReference type="GO" id="GO:0008270">
    <property type="term" value="F:zinc ion binding"/>
    <property type="evidence" value="ECO:0007669"/>
    <property type="project" value="InterPro"/>
</dbReference>
<feature type="compositionally biased region" description="Low complexity" evidence="6">
    <location>
        <begin position="233"/>
        <end position="252"/>
    </location>
</feature>
<evidence type="ECO:0000259" key="7">
    <source>
        <dbReference type="PROSITE" id="PS50048"/>
    </source>
</evidence>
<dbReference type="Proteomes" id="UP001265746">
    <property type="component" value="Unassembled WGS sequence"/>
</dbReference>
<dbReference type="InterPro" id="IPR036864">
    <property type="entry name" value="Zn2-C6_fun-type_DNA-bd_sf"/>
</dbReference>
<feature type="region of interest" description="Disordered" evidence="6">
    <location>
        <begin position="156"/>
        <end position="185"/>
    </location>
</feature>
<sequence length="774" mass="85146">MLLSNKAKIEKAEIDKIGKVFDVLRKQPADKKTTVDFKFGGEEYHATAEKCSAADAFCFSGSKHKLGSRRIYAMMTREGYVVIVKTKSFTATQAAVENGKGLIDEQSLSPSSAAKPRIPYACEACRAAKVKCTPSNTPDICRRCSVSKRECIFKTGPRKRRRRDKLHPAATRKTPPPSAPSRTFTIDVPMAGQYDAETEPLETIDALRDAHGTYLDDLVPEDDLAGDEGAHLFGQSSSSASGTGTFSASTPSVSSRSVHGISSIQPQFNLDSATSLLDSFRNGMLPYFPVIVLPADATVPSLAKEKPFVLLAILAAASGGKSMQGHSLYDEEFRKVLGMKFVSGGERSLELLLGLLIYCAWYPFHLRPKQKQASQYIRMATDIVHDLDLNQAPEGFNHASVDADDNLLAGMRAYIACYYLCASIASIWAKRHTLPFEQWTATCCDTLERTGKNQGTTADQCLAWLARLGNIFEEASSLTRRKGLMQHEAQHVLLMVKGMEAQLQEWNSRIPVDVSSKPVFHIAKLFTEIFLRGYSLLRFPYYNSQKQGQPSTDADPDRLLSCANLLRPWYDYLSSLPASEFANFSAIDWGHFVAAVILGLRLSLPLPRDCPSWDHTAAREIIRLGSFLEKFTDGVSDTASLTPASSKTTSSTDVLSASKVVLGVVRRKYEKRVATLEKAASMQPPHPMPLDVDLGLRKCPMFDGSLDTYIETWDDSFLDPSSLTNATLMDPGLSAVPGTSSTSNTQPMVYHDLWATMTMGWGQDDFGNMDFSGL</sequence>
<dbReference type="PANTHER" id="PTHR31845">
    <property type="entry name" value="FINGER DOMAIN PROTEIN, PUTATIVE-RELATED"/>
    <property type="match status" value="1"/>
</dbReference>
<dbReference type="PROSITE" id="PS50048">
    <property type="entry name" value="ZN2_CY6_FUNGAL_2"/>
    <property type="match status" value="1"/>
</dbReference>
<dbReference type="SUPFAM" id="SSF57701">
    <property type="entry name" value="Zn2/Cys6 DNA-binding domain"/>
    <property type="match status" value="1"/>
</dbReference>
<evidence type="ECO:0000313" key="9">
    <source>
        <dbReference type="Proteomes" id="UP001265746"/>
    </source>
</evidence>
<dbReference type="EMBL" id="JAUJFL010000006">
    <property type="protein sequence ID" value="KAK2601112.1"/>
    <property type="molecule type" value="Genomic_DNA"/>
</dbReference>
<proteinExistence type="predicted"/>
<name>A0AAD9S780_PHOAM</name>
<comment type="subcellular location">
    <subcellularLocation>
        <location evidence="1">Nucleus</location>
    </subcellularLocation>
</comment>
<dbReference type="GO" id="GO:0000981">
    <property type="term" value="F:DNA-binding transcription factor activity, RNA polymerase II-specific"/>
    <property type="evidence" value="ECO:0007669"/>
    <property type="project" value="InterPro"/>
</dbReference>